<organism evidence="2 3">
    <name type="scientific">Pieris macdunnoughi</name>
    <dbReference type="NCBI Taxonomy" id="345717"/>
    <lineage>
        <taxon>Eukaryota</taxon>
        <taxon>Metazoa</taxon>
        <taxon>Ecdysozoa</taxon>
        <taxon>Arthropoda</taxon>
        <taxon>Hexapoda</taxon>
        <taxon>Insecta</taxon>
        <taxon>Pterygota</taxon>
        <taxon>Neoptera</taxon>
        <taxon>Endopterygota</taxon>
        <taxon>Lepidoptera</taxon>
        <taxon>Glossata</taxon>
        <taxon>Ditrysia</taxon>
        <taxon>Papilionoidea</taxon>
        <taxon>Pieridae</taxon>
        <taxon>Pierinae</taxon>
        <taxon>Pieris</taxon>
    </lineage>
</organism>
<protein>
    <recommendedName>
        <fullName evidence="1">Reverse transcriptase domain-containing protein</fullName>
    </recommendedName>
</protein>
<evidence type="ECO:0000313" key="3">
    <source>
        <dbReference type="Proteomes" id="UP000663880"/>
    </source>
</evidence>
<reference evidence="2" key="1">
    <citation type="submission" date="2021-02" db="EMBL/GenBank/DDBJ databases">
        <authorList>
            <person name="Steward A R."/>
        </authorList>
    </citation>
    <scope>NUCLEOTIDE SEQUENCE</scope>
</reference>
<evidence type="ECO:0000259" key="1">
    <source>
        <dbReference type="PROSITE" id="PS50878"/>
    </source>
</evidence>
<gene>
    <name evidence="2" type="ORF">PMACD_LOCUS5325</name>
</gene>
<feature type="domain" description="Reverse transcriptase" evidence="1">
    <location>
        <begin position="543"/>
        <end position="813"/>
    </location>
</feature>
<name>A0A821QTR3_9NEOP</name>
<dbReference type="Pfam" id="PF00078">
    <property type="entry name" value="RVT_1"/>
    <property type="match status" value="1"/>
</dbReference>
<dbReference type="InterPro" id="IPR005135">
    <property type="entry name" value="Endo/exonuclease/phosphatase"/>
</dbReference>
<dbReference type="InterPro" id="IPR043502">
    <property type="entry name" value="DNA/RNA_pol_sf"/>
</dbReference>
<dbReference type="EMBL" id="CAJOBZ010000010">
    <property type="protein sequence ID" value="CAF4831155.1"/>
    <property type="molecule type" value="Genomic_DNA"/>
</dbReference>
<dbReference type="PANTHER" id="PTHR33332">
    <property type="entry name" value="REVERSE TRANSCRIPTASE DOMAIN-CONTAINING PROTEIN"/>
    <property type="match status" value="1"/>
</dbReference>
<dbReference type="Pfam" id="PF14529">
    <property type="entry name" value="Exo_endo_phos_2"/>
    <property type="match status" value="1"/>
</dbReference>
<accession>A0A821QTR3</accession>
<dbReference type="OrthoDB" id="414730at2759"/>
<dbReference type="CDD" id="cd01650">
    <property type="entry name" value="RT_nLTR_like"/>
    <property type="match status" value="1"/>
</dbReference>
<dbReference type="InterPro" id="IPR000477">
    <property type="entry name" value="RT_dom"/>
</dbReference>
<proteinExistence type="predicted"/>
<dbReference type="SUPFAM" id="SSF56672">
    <property type="entry name" value="DNA/RNA polymerases"/>
    <property type="match status" value="1"/>
</dbReference>
<evidence type="ECO:0000313" key="2">
    <source>
        <dbReference type="EMBL" id="CAF4831155.1"/>
    </source>
</evidence>
<dbReference type="PROSITE" id="PS50878">
    <property type="entry name" value="RT_POL"/>
    <property type="match status" value="1"/>
</dbReference>
<dbReference type="GO" id="GO:0071897">
    <property type="term" value="P:DNA biosynthetic process"/>
    <property type="evidence" value="ECO:0007669"/>
    <property type="project" value="UniProtKB-ARBA"/>
</dbReference>
<dbReference type="InterPro" id="IPR036691">
    <property type="entry name" value="Endo/exonu/phosph_ase_sf"/>
</dbReference>
<dbReference type="SUPFAM" id="SSF56219">
    <property type="entry name" value="DNase I-like"/>
    <property type="match status" value="1"/>
</dbReference>
<sequence length="1009" mass="115421">MVQLQASCYAEYATTVWTLFQRIRAVATDAEVMDAMITDSVTIEANSSNNLVQLSSTQTCYITNNNCLNLMHQNMQGMLGKELELELFLKSSKIDVLCITEHWLRECQIIFNFDQHQVASSFCRLSAIHGGSLIIVNKNLKYKERNDIVCLSVEHSLEVACIEIENCIILSVYRPPSASYDFFEEKLEEILCKVSFKNNKYIIVCGDFNINLLENTSISKKFNLLLKSYNLVNLFLEPTRITSSTATCIDNVFTDAEAIQTSITTDLSSDHCGQLVALKCKVVKQVNKSSVFVPVNKKRMVRFRHNIGKRLPLLPVGTTVDTQYNNLSDCINKEFNTIFTPKKVSHSQCKSFSDWATAGIYKSRQRLYDLYAEKSYNHNEEFILYVRNYSKLFKKVCYAAKSLNIKNKIKNSTNKTKMTWKIIDSETGRVRDRNQDIELCVDNTIIKSNEEIAIVFDKYFSDIPISTTKSLQSSPALAESLLKDNVNECKVSFSFRPIGADDIVRIFRTIDIKNTTDLWGISVKIISSIIDVIAPHLAIIFNNCIKSGEFPDLMKHSKVIPLFKAGSMSDPSNFRPISVLPTCSKIFEKIILNQLVSHFNVNKLLHNNQFGFTKGRSTADAGVELYRYIVKAWEESHDALGVFCDLSKAFDCVQHETLIGKLRHYGIKNTALNLLTSYLHGRTQKVEVNGKRSSGSAVDMGVPQGSILGPFLFLVYINDLPFMVERKHQIVLFADDTSLIFKIKRQITNFDDVNNALSSIVHWFSMNNLLLNAKKTKCIKFCAKNARVMDTRPIINGEELNLDDTTVFLGITMDSKLQWSPHINGLAKRLSSAAYAVKKIRSLTDVDTARLVYFSYFHSLMTYGLLLWGHAADVETIFILQKRAIRAIYNLKCRESLRDKFKEINILTFPSQYIYENIMYVYKNSDKFTRIEHTHNVNTRNKRRLQFPRTRLSKVSNSFFGKGILFFNKIPEALLSLPFNKFKKCIKEKLCKKAYYKVNDYLVDKRAWD</sequence>
<dbReference type="GO" id="GO:0003824">
    <property type="term" value="F:catalytic activity"/>
    <property type="evidence" value="ECO:0007669"/>
    <property type="project" value="InterPro"/>
</dbReference>
<dbReference type="Proteomes" id="UP000663880">
    <property type="component" value="Unassembled WGS sequence"/>
</dbReference>
<dbReference type="AlphaFoldDB" id="A0A821QTR3"/>
<comment type="caution">
    <text evidence="2">The sequence shown here is derived from an EMBL/GenBank/DDBJ whole genome shotgun (WGS) entry which is preliminary data.</text>
</comment>
<keyword evidence="3" id="KW-1185">Reference proteome</keyword>
<dbReference type="Gene3D" id="3.60.10.10">
    <property type="entry name" value="Endonuclease/exonuclease/phosphatase"/>
    <property type="match status" value="1"/>
</dbReference>